<keyword evidence="1" id="KW-0863">Zinc-finger</keyword>
<evidence type="ECO:0000256" key="1">
    <source>
        <dbReference type="PROSITE-ProRule" id="PRU00723"/>
    </source>
</evidence>
<dbReference type="KEGG" id="gfs:119631325"/>
<evidence type="ECO:0000313" key="5">
    <source>
        <dbReference type="RefSeq" id="XP_037879361.1"/>
    </source>
</evidence>
<gene>
    <name evidence="5" type="primary">LOC119631325</name>
</gene>
<feature type="zinc finger region" description="C3H1-type" evidence="1">
    <location>
        <begin position="480"/>
        <end position="506"/>
    </location>
</feature>
<feature type="domain" description="C3H1-type" evidence="3">
    <location>
        <begin position="507"/>
        <end position="534"/>
    </location>
</feature>
<sequence length="648" mass="74504">MQYIVFRNLYGQQADFCNASCESNESYLQFLKTIWLRVPCSCRNFARKTKKKKKEKNYRIVIEYYNCSRFFFVYVKKKIEMLPQSSDTLRRKNKTIYINPNFQKNLPVMTHINPLFLERHQQILSKTPNIHMNPAFLEQRLHEQQLPTCQINPSQSNSVSKSPASANTSNNSAPITHRKIICKSRTRLIREPLHKKSDKMNSQLPLIRLGKCKLVRRKVGNEVAKPAFTVSKYKLDKRNVANSIDSGASGANPCFPAKSKKPFVGPYALQRSGSLHKKVNYKQNIFKNVPKSNVNKKIELLNINGLLYKSTRNTLQLKESKVFCKPTSTLKPSLKTPLSIYVRGTKYLMDTQKFKLTRVVGTNVSTSDENEKLKSAICRRIDIGGITYTSTSKNVFTRTTYHLNRAYINNAKQRSLQLLTKHLTKSNVPCPIYQRIGKCVAFERGKCFKVHNKLQVNVCNRFLRGECLNAKCLLSHNVCLSKMPVCKFFLLGVCVRNDCPYLHKKLSDNAEICFDFLRGFCQLAEKCNKRHEFVCPEFERTGKCSNSSNCLYCKTKKKRIENEIGYRKIVKIPASSVEISRNDDCASIAEAIENIRYFNERSENAKEIVKDERKDGCDCDKERQIHIGENGKIIRPKLGSLPSYIPLS</sequence>
<accession>A0A8U0W2H0</accession>
<dbReference type="PANTHER" id="PTHR46156">
    <property type="entry name" value="CCCH ZINGC FINGER"/>
    <property type="match status" value="1"/>
</dbReference>
<protein>
    <submittedName>
        <fullName evidence="5">Zinc finger CCCH domain-containing protein 3 isoform X1</fullName>
    </submittedName>
</protein>
<organism evidence="4 5">
    <name type="scientific">Glossina fuscipes</name>
    <dbReference type="NCBI Taxonomy" id="7396"/>
    <lineage>
        <taxon>Eukaryota</taxon>
        <taxon>Metazoa</taxon>
        <taxon>Ecdysozoa</taxon>
        <taxon>Arthropoda</taxon>
        <taxon>Hexapoda</taxon>
        <taxon>Insecta</taxon>
        <taxon>Pterygota</taxon>
        <taxon>Neoptera</taxon>
        <taxon>Endopterygota</taxon>
        <taxon>Diptera</taxon>
        <taxon>Brachycera</taxon>
        <taxon>Muscomorpha</taxon>
        <taxon>Hippoboscoidea</taxon>
        <taxon>Glossinidae</taxon>
        <taxon>Glossina</taxon>
    </lineage>
</organism>
<dbReference type="GO" id="GO:0005634">
    <property type="term" value="C:nucleus"/>
    <property type="evidence" value="ECO:0007669"/>
    <property type="project" value="TreeGrafter"/>
</dbReference>
<evidence type="ECO:0000259" key="3">
    <source>
        <dbReference type="PROSITE" id="PS50103"/>
    </source>
</evidence>
<dbReference type="GeneID" id="119631325"/>
<dbReference type="Gene3D" id="4.10.1000.10">
    <property type="entry name" value="Zinc finger, CCCH-type"/>
    <property type="match status" value="1"/>
</dbReference>
<proteinExistence type="predicted"/>
<name>A0A8U0W2H0_9MUSC</name>
<dbReference type="GO" id="GO:0008270">
    <property type="term" value="F:zinc ion binding"/>
    <property type="evidence" value="ECO:0007669"/>
    <property type="project" value="UniProtKB-KW"/>
</dbReference>
<dbReference type="Proteomes" id="UP000092443">
    <property type="component" value="Unplaced"/>
</dbReference>
<keyword evidence="1" id="KW-0862">Zinc</keyword>
<reference evidence="5" key="1">
    <citation type="submission" date="2025-08" db="UniProtKB">
        <authorList>
            <consortium name="RefSeq"/>
        </authorList>
    </citation>
    <scope>IDENTIFICATION</scope>
    <source>
        <tissue evidence="5">Whole body pupa</tissue>
    </source>
</reference>
<dbReference type="PANTHER" id="PTHR46156:SF1">
    <property type="entry name" value="ZINC FINGER CCCH DOMAIN-CONTAINING PROTEIN 3"/>
    <property type="match status" value="1"/>
</dbReference>
<dbReference type="InterPro" id="IPR000571">
    <property type="entry name" value="Znf_CCCH"/>
</dbReference>
<feature type="region of interest" description="Disordered" evidence="2">
    <location>
        <begin position="150"/>
        <end position="172"/>
    </location>
</feature>
<dbReference type="PROSITE" id="PS50103">
    <property type="entry name" value="ZF_C3H1"/>
    <property type="match status" value="2"/>
</dbReference>
<keyword evidence="1" id="KW-0479">Metal-binding</keyword>
<dbReference type="RefSeq" id="XP_037879361.1">
    <property type="nucleotide sequence ID" value="XM_038023433.1"/>
</dbReference>
<keyword evidence="4" id="KW-1185">Reference proteome</keyword>
<evidence type="ECO:0000256" key="2">
    <source>
        <dbReference type="SAM" id="MobiDB-lite"/>
    </source>
</evidence>
<evidence type="ECO:0000313" key="4">
    <source>
        <dbReference type="Proteomes" id="UP000092443"/>
    </source>
</evidence>
<dbReference type="AlphaFoldDB" id="A0A8U0W2H0"/>
<feature type="compositionally biased region" description="Polar residues" evidence="2">
    <location>
        <begin position="150"/>
        <end position="159"/>
    </location>
</feature>
<dbReference type="SMART" id="SM00356">
    <property type="entry name" value="ZnF_C3H1"/>
    <property type="match status" value="3"/>
</dbReference>
<feature type="zinc finger region" description="C3H1-type" evidence="1">
    <location>
        <begin position="507"/>
        <end position="534"/>
    </location>
</feature>
<feature type="domain" description="C3H1-type" evidence="3">
    <location>
        <begin position="480"/>
        <end position="506"/>
    </location>
</feature>
<feature type="compositionally biased region" description="Low complexity" evidence="2">
    <location>
        <begin position="160"/>
        <end position="172"/>
    </location>
</feature>